<proteinExistence type="predicted"/>
<dbReference type="EC" id="6.3.5.5" evidence="1"/>
<protein>
    <submittedName>
        <fullName evidence="1">Carbamoyl-phosphate synthase (Glutamine-hydrolyzing) cpa2</fullName>
        <ecNumber evidence="1">6.3.5.5</ecNumber>
    </submittedName>
</protein>
<organism evidence="1 2">
    <name type="scientific">Lithohypha guttulata</name>
    <dbReference type="NCBI Taxonomy" id="1690604"/>
    <lineage>
        <taxon>Eukaryota</taxon>
        <taxon>Fungi</taxon>
        <taxon>Dikarya</taxon>
        <taxon>Ascomycota</taxon>
        <taxon>Pezizomycotina</taxon>
        <taxon>Eurotiomycetes</taxon>
        <taxon>Chaetothyriomycetidae</taxon>
        <taxon>Chaetothyriales</taxon>
        <taxon>Trichomeriaceae</taxon>
        <taxon>Lithohypha</taxon>
    </lineage>
</organism>
<name>A0ABR0KCC4_9EURO</name>
<dbReference type="EMBL" id="JAVRRG010000045">
    <property type="protein sequence ID" value="KAK5093278.1"/>
    <property type="molecule type" value="Genomic_DNA"/>
</dbReference>
<keyword evidence="2" id="KW-1185">Reference proteome</keyword>
<sequence length="372" mass="42936">MTDIVDAKDNELFHDQLFDITSYVLDNDKSITQEIAKVHQNNDYSWFYEQSDMSIPEELPHIMASATPPPFSFFQNLPCVMHIGDREYLRQHMIVYCTTLEKPGCRPRIGVGSAAQQIAGADRRIQHYRQEKTLTYSVKTRESLKDGYKITNVGLLVAIKRPAVELCPRIRAWALTLETDFTFLFSSMWDRNGGNTSDSMRHACPWDIGALEYDGVNTHSPLKEHVKDLEFSGAELRAMAVLRQERLRERMYLYVRTDKYKENAPRKYLSWRQSPAFKSCKARENAKQYESRQVLKKVEAGELELDEEVQKQIGSALRHRVTTTKYTAKNKVRDGNSMKASRALVTPRTVSTKIRTLHVGPNLISFRSIYTR</sequence>
<gene>
    <name evidence="1" type="primary">CPA2_1</name>
    <name evidence="1" type="ORF">LTR24_004397</name>
</gene>
<accession>A0ABR0KCC4</accession>
<evidence type="ECO:0000313" key="1">
    <source>
        <dbReference type="EMBL" id="KAK5093278.1"/>
    </source>
</evidence>
<evidence type="ECO:0000313" key="2">
    <source>
        <dbReference type="Proteomes" id="UP001345013"/>
    </source>
</evidence>
<dbReference type="Proteomes" id="UP001345013">
    <property type="component" value="Unassembled WGS sequence"/>
</dbReference>
<keyword evidence="1" id="KW-0436">Ligase</keyword>
<dbReference type="GO" id="GO:0004088">
    <property type="term" value="F:carbamoyl-phosphate synthase (glutamine-hydrolyzing) activity"/>
    <property type="evidence" value="ECO:0007669"/>
    <property type="project" value="UniProtKB-EC"/>
</dbReference>
<comment type="caution">
    <text evidence="1">The sequence shown here is derived from an EMBL/GenBank/DDBJ whole genome shotgun (WGS) entry which is preliminary data.</text>
</comment>
<reference evidence="1 2" key="1">
    <citation type="submission" date="2023-08" db="EMBL/GenBank/DDBJ databases">
        <title>Black Yeasts Isolated from many extreme environments.</title>
        <authorList>
            <person name="Coleine C."/>
            <person name="Stajich J.E."/>
            <person name="Selbmann L."/>
        </authorList>
    </citation>
    <scope>NUCLEOTIDE SEQUENCE [LARGE SCALE GENOMIC DNA]</scope>
    <source>
        <strain evidence="1 2">CCFEE 5885</strain>
    </source>
</reference>